<dbReference type="NCBIfam" id="TIGR01710">
    <property type="entry name" value="typeII_sec_gspG"/>
    <property type="match status" value="1"/>
</dbReference>
<evidence type="ECO:0000256" key="1">
    <source>
        <dbReference type="ARBA" id="ARBA00004377"/>
    </source>
</evidence>
<evidence type="ECO:0000256" key="6">
    <source>
        <dbReference type="ARBA" id="ARBA00022519"/>
    </source>
</evidence>
<dbReference type="Pfam" id="PF08334">
    <property type="entry name" value="T2SSG"/>
    <property type="match status" value="1"/>
</dbReference>
<proteinExistence type="inferred from homology"/>
<comment type="similarity">
    <text evidence="2">Belongs to the GSP G family.</text>
</comment>
<evidence type="ECO:0000256" key="3">
    <source>
        <dbReference type="ARBA" id="ARBA00020042"/>
    </source>
</evidence>
<dbReference type="InterPro" id="IPR013545">
    <property type="entry name" value="T2SS_protein-GspG_C"/>
</dbReference>
<evidence type="ECO:0000313" key="11">
    <source>
        <dbReference type="EMBL" id="MDX8414879.1"/>
    </source>
</evidence>
<keyword evidence="8" id="KW-1133">Transmembrane helix</keyword>
<dbReference type="InterPro" id="IPR012902">
    <property type="entry name" value="N_methyl_site"/>
</dbReference>
<gene>
    <name evidence="11" type="primary">gspG</name>
    <name evidence="11" type="ORF">MOX91_01590</name>
</gene>
<evidence type="ECO:0000313" key="12">
    <source>
        <dbReference type="Proteomes" id="UP001275932"/>
    </source>
</evidence>
<dbReference type="Pfam" id="PF07963">
    <property type="entry name" value="N_methyl"/>
    <property type="match status" value="1"/>
</dbReference>
<organism evidence="11 12">
    <name type="scientific">Intestinicryptomonas porci</name>
    <dbReference type="NCBI Taxonomy" id="2926320"/>
    <lineage>
        <taxon>Bacteria</taxon>
        <taxon>Pseudomonadati</taxon>
        <taxon>Verrucomicrobiota</taxon>
        <taxon>Opitutia</taxon>
        <taxon>Opitutales</taxon>
        <taxon>Intestinicryptomonaceae</taxon>
        <taxon>Intestinicryptomonas</taxon>
    </lineage>
</organism>
<dbReference type="RefSeq" id="WP_370396324.1">
    <property type="nucleotide sequence ID" value="NZ_JALBUT010000001.1"/>
</dbReference>
<comment type="subcellular location">
    <subcellularLocation>
        <location evidence="1">Cell inner membrane</location>
        <topology evidence="1">Single-pass membrane protein</topology>
    </subcellularLocation>
</comment>
<evidence type="ECO:0000256" key="9">
    <source>
        <dbReference type="ARBA" id="ARBA00023136"/>
    </source>
</evidence>
<dbReference type="InterPro" id="IPR010054">
    <property type="entry name" value="Type2_sec_GspG"/>
</dbReference>
<evidence type="ECO:0000256" key="2">
    <source>
        <dbReference type="ARBA" id="ARBA00009984"/>
    </source>
</evidence>
<keyword evidence="5" id="KW-0488">Methylation</keyword>
<dbReference type="PRINTS" id="PR00813">
    <property type="entry name" value="BCTERIALGSPG"/>
</dbReference>
<feature type="domain" description="Type II secretion system protein GspG C-terminal" evidence="10">
    <location>
        <begin position="43"/>
        <end position="144"/>
    </location>
</feature>
<dbReference type="InterPro" id="IPR000983">
    <property type="entry name" value="Bac_GSPG_pilin"/>
</dbReference>
<dbReference type="EMBL" id="JALBUT010000001">
    <property type="protein sequence ID" value="MDX8414879.1"/>
    <property type="molecule type" value="Genomic_DNA"/>
</dbReference>
<dbReference type="Gene3D" id="3.30.700.10">
    <property type="entry name" value="Glycoprotein, Type 4 Pilin"/>
    <property type="match status" value="1"/>
</dbReference>
<keyword evidence="7" id="KW-0812">Transmembrane</keyword>
<dbReference type="Proteomes" id="UP001275932">
    <property type="component" value="Unassembled WGS sequence"/>
</dbReference>
<dbReference type="InterPro" id="IPR045584">
    <property type="entry name" value="Pilin-like"/>
</dbReference>
<accession>A0ABU4WF95</accession>
<evidence type="ECO:0000256" key="7">
    <source>
        <dbReference type="ARBA" id="ARBA00022692"/>
    </source>
</evidence>
<evidence type="ECO:0000256" key="5">
    <source>
        <dbReference type="ARBA" id="ARBA00022481"/>
    </source>
</evidence>
<keyword evidence="6" id="KW-0997">Cell inner membrane</keyword>
<keyword evidence="9" id="KW-0472">Membrane</keyword>
<evidence type="ECO:0000256" key="4">
    <source>
        <dbReference type="ARBA" id="ARBA00022475"/>
    </source>
</evidence>
<sequence length="144" mass="16070">MKSVRRIQRKTRKAFTLLEILVVIALIALLAGLTVSNIGGMFSGGQEKAAKLFVTTSMQSPLMAYRMDMGAYPTTEEGLMALIKAPEGAGAQWRKPYVNLKELPKDPWGKEYLYRCPGIKNPDSYDLWSLGPDRVESDDDIGNW</sequence>
<evidence type="ECO:0000256" key="8">
    <source>
        <dbReference type="ARBA" id="ARBA00022989"/>
    </source>
</evidence>
<name>A0ABU4WF95_9BACT</name>
<dbReference type="NCBIfam" id="TIGR02532">
    <property type="entry name" value="IV_pilin_GFxxxE"/>
    <property type="match status" value="1"/>
</dbReference>
<keyword evidence="4" id="KW-1003">Cell membrane</keyword>
<evidence type="ECO:0000259" key="10">
    <source>
        <dbReference type="Pfam" id="PF08334"/>
    </source>
</evidence>
<dbReference type="SUPFAM" id="SSF54523">
    <property type="entry name" value="Pili subunits"/>
    <property type="match status" value="1"/>
</dbReference>
<protein>
    <recommendedName>
        <fullName evidence="3">Type II secretion system core protein G</fullName>
    </recommendedName>
</protein>
<comment type="caution">
    <text evidence="11">The sequence shown here is derived from an EMBL/GenBank/DDBJ whole genome shotgun (WGS) entry which is preliminary data.</text>
</comment>
<reference evidence="11 12" key="1">
    <citation type="submission" date="2022-03" db="EMBL/GenBank/DDBJ databases">
        <title>Novel taxa within the pig intestine.</title>
        <authorList>
            <person name="Wylensek D."/>
            <person name="Bishof K."/>
            <person name="Afrizal A."/>
            <person name="Clavel T."/>
        </authorList>
    </citation>
    <scope>NUCLEOTIDE SEQUENCE [LARGE SCALE GENOMIC DNA]</scope>
    <source>
        <strain evidence="11 12">CLA-KB-P66</strain>
    </source>
</reference>
<keyword evidence="12" id="KW-1185">Reference proteome</keyword>